<dbReference type="Pfam" id="PF04093">
    <property type="entry name" value="MreD"/>
    <property type="match status" value="1"/>
</dbReference>
<evidence type="ECO:0000256" key="9">
    <source>
        <dbReference type="SAM" id="Phobius"/>
    </source>
</evidence>
<comment type="similarity">
    <text evidence="2 8">Belongs to the MreD family.</text>
</comment>
<dbReference type="PIRSF" id="PIRSF018472">
    <property type="entry name" value="MreD_proteobac"/>
    <property type="match status" value="1"/>
</dbReference>
<dbReference type="STRING" id="1798183.GA0061080_100130"/>
<feature type="transmembrane region" description="Helical" evidence="9">
    <location>
        <begin position="37"/>
        <end position="64"/>
    </location>
</feature>
<evidence type="ECO:0000256" key="6">
    <source>
        <dbReference type="ARBA" id="ARBA00022989"/>
    </source>
</evidence>
<dbReference type="Proteomes" id="UP000199698">
    <property type="component" value="Unassembled WGS sequence"/>
</dbReference>
<keyword evidence="8" id="KW-0997">Cell inner membrane</keyword>
<dbReference type="InterPro" id="IPR026034">
    <property type="entry name" value="MreD_proteobac"/>
</dbReference>
<dbReference type="RefSeq" id="WP_091119008.1">
    <property type="nucleotide sequence ID" value="NZ_FMBA01000001.1"/>
</dbReference>
<dbReference type="PANTHER" id="PTHR37484:SF1">
    <property type="entry name" value="ROD SHAPE-DETERMINING PROTEIN MRED"/>
    <property type="match status" value="1"/>
</dbReference>
<dbReference type="GO" id="GO:0005886">
    <property type="term" value="C:plasma membrane"/>
    <property type="evidence" value="ECO:0007669"/>
    <property type="project" value="UniProtKB-SubCell"/>
</dbReference>
<feature type="transmembrane region" description="Helical" evidence="9">
    <location>
        <begin position="70"/>
        <end position="90"/>
    </location>
</feature>
<name>A0A1C3YQT4_9GAMM</name>
<keyword evidence="4 9" id="KW-0812">Transmembrane</keyword>
<keyword evidence="11" id="KW-1185">Reference proteome</keyword>
<organism evidence="10 11">
    <name type="scientific">Gilliamella intestini</name>
    <dbReference type="NCBI Taxonomy" id="1798183"/>
    <lineage>
        <taxon>Bacteria</taxon>
        <taxon>Pseudomonadati</taxon>
        <taxon>Pseudomonadota</taxon>
        <taxon>Gammaproteobacteria</taxon>
        <taxon>Orbales</taxon>
        <taxon>Orbaceae</taxon>
        <taxon>Gilliamella</taxon>
    </lineage>
</organism>
<evidence type="ECO:0000256" key="4">
    <source>
        <dbReference type="ARBA" id="ARBA00022692"/>
    </source>
</evidence>
<gene>
    <name evidence="10" type="ORF">GA0061080_100130</name>
</gene>
<evidence type="ECO:0000256" key="1">
    <source>
        <dbReference type="ARBA" id="ARBA00004651"/>
    </source>
</evidence>
<comment type="subcellular location">
    <subcellularLocation>
        <location evidence="8">Cell inner membrane</location>
    </subcellularLocation>
    <subcellularLocation>
        <location evidence="1">Cell membrane</location>
        <topology evidence="1">Multi-pass membrane protein</topology>
    </subcellularLocation>
</comment>
<dbReference type="InterPro" id="IPR007227">
    <property type="entry name" value="Cell_shape_determining_MreD"/>
</dbReference>
<reference evidence="11" key="1">
    <citation type="submission" date="2016-08" db="EMBL/GenBank/DDBJ databases">
        <authorList>
            <person name="Varghese N."/>
            <person name="Submissions Spin"/>
        </authorList>
    </citation>
    <scope>NUCLEOTIDE SEQUENCE [LARGE SCALE GENOMIC DNA]</scope>
    <source>
        <strain evidence="11">R-53144</strain>
    </source>
</reference>
<dbReference type="OrthoDB" id="6647425at2"/>
<evidence type="ECO:0000313" key="11">
    <source>
        <dbReference type="Proteomes" id="UP000199698"/>
    </source>
</evidence>
<dbReference type="AlphaFoldDB" id="A0A1C3YQT4"/>
<evidence type="ECO:0000256" key="7">
    <source>
        <dbReference type="ARBA" id="ARBA00023136"/>
    </source>
</evidence>
<dbReference type="EMBL" id="FMBA01000001">
    <property type="protein sequence ID" value="SCB72439.1"/>
    <property type="molecule type" value="Genomic_DNA"/>
</dbReference>
<dbReference type="PANTHER" id="PTHR37484">
    <property type="entry name" value="ROD SHAPE-DETERMINING PROTEIN MRED"/>
    <property type="match status" value="1"/>
</dbReference>
<feature type="transmembrane region" description="Helical" evidence="9">
    <location>
        <begin position="6"/>
        <end position="25"/>
    </location>
</feature>
<feature type="transmembrane region" description="Helical" evidence="9">
    <location>
        <begin position="133"/>
        <end position="151"/>
    </location>
</feature>
<comment type="function">
    <text evidence="8">Involved in formation of the rod shape of the cell. May also contribute to regulation of formation of penicillin-binding proteins.</text>
</comment>
<keyword evidence="5 8" id="KW-0133">Cell shape</keyword>
<sequence length="161" mass="18706">MMDRNRIMIIWITLLIGLCLQIIPWSPSYSIFKPHILILIFSYWLIALPHRVGIGTAFVFGIIMDLCTGSILGIHAFIYSFIAYLLVFKFQLIRNLALWQQSFIIFGVSVCYNLLVFLFQICIYHTITISSLIFISSCIDGLLWIAIYLFLRLIRRSFAID</sequence>
<evidence type="ECO:0000256" key="2">
    <source>
        <dbReference type="ARBA" id="ARBA00007776"/>
    </source>
</evidence>
<evidence type="ECO:0000256" key="5">
    <source>
        <dbReference type="ARBA" id="ARBA00022960"/>
    </source>
</evidence>
<dbReference type="GO" id="GO:0008360">
    <property type="term" value="P:regulation of cell shape"/>
    <property type="evidence" value="ECO:0007669"/>
    <property type="project" value="UniProtKB-UniRule"/>
</dbReference>
<proteinExistence type="inferred from homology"/>
<keyword evidence="7 8" id="KW-0472">Membrane</keyword>
<protein>
    <recommendedName>
        <fullName evidence="8">Rod shape-determining protein MreD</fullName>
    </recommendedName>
</protein>
<keyword evidence="3 8" id="KW-1003">Cell membrane</keyword>
<evidence type="ECO:0000256" key="3">
    <source>
        <dbReference type="ARBA" id="ARBA00022475"/>
    </source>
</evidence>
<dbReference type="NCBIfam" id="TIGR03426">
    <property type="entry name" value="shape_MreD"/>
    <property type="match status" value="1"/>
</dbReference>
<feature type="transmembrane region" description="Helical" evidence="9">
    <location>
        <begin position="102"/>
        <end position="127"/>
    </location>
</feature>
<evidence type="ECO:0000256" key="8">
    <source>
        <dbReference type="PIRNR" id="PIRNR018472"/>
    </source>
</evidence>
<accession>A0A1C3YQT4</accession>
<evidence type="ECO:0000313" key="10">
    <source>
        <dbReference type="EMBL" id="SCB72439.1"/>
    </source>
</evidence>
<keyword evidence="6 9" id="KW-1133">Transmembrane helix</keyword>